<feature type="region of interest" description="Disordered" evidence="1">
    <location>
        <begin position="529"/>
        <end position="552"/>
    </location>
</feature>
<proteinExistence type="predicted"/>
<dbReference type="Proteomes" id="UP000298416">
    <property type="component" value="Unassembled WGS sequence"/>
</dbReference>
<organism evidence="2">
    <name type="scientific">Salvia splendens</name>
    <name type="common">Scarlet sage</name>
    <dbReference type="NCBI Taxonomy" id="180675"/>
    <lineage>
        <taxon>Eukaryota</taxon>
        <taxon>Viridiplantae</taxon>
        <taxon>Streptophyta</taxon>
        <taxon>Embryophyta</taxon>
        <taxon>Tracheophyta</taxon>
        <taxon>Spermatophyta</taxon>
        <taxon>Magnoliopsida</taxon>
        <taxon>eudicotyledons</taxon>
        <taxon>Gunneridae</taxon>
        <taxon>Pentapetalae</taxon>
        <taxon>asterids</taxon>
        <taxon>lamiids</taxon>
        <taxon>Lamiales</taxon>
        <taxon>Lamiaceae</taxon>
        <taxon>Nepetoideae</taxon>
        <taxon>Mentheae</taxon>
        <taxon>Salviinae</taxon>
        <taxon>Salvia</taxon>
        <taxon>Salvia subgen. Calosphace</taxon>
        <taxon>core Calosphace</taxon>
    </lineage>
</organism>
<gene>
    <name evidence="2" type="ORF">SASPL_126921</name>
</gene>
<dbReference type="AlphaFoldDB" id="A0A8X8XIJ8"/>
<dbReference type="OrthoDB" id="1847229at2759"/>
<dbReference type="EMBL" id="PNBA02000009">
    <property type="protein sequence ID" value="KAG6414203.1"/>
    <property type="molecule type" value="Genomic_DNA"/>
</dbReference>
<protein>
    <submittedName>
        <fullName evidence="2">Uncharacterized protein</fullName>
    </submittedName>
</protein>
<evidence type="ECO:0000313" key="2">
    <source>
        <dbReference type="EMBL" id="KAG6414203.1"/>
    </source>
</evidence>
<evidence type="ECO:0000313" key="3">
    <source>
        <dbReference type="Proteomes" id="UP000298416"/>
    </source>
</evidence>
<accession>A0A8X8XIJ8</accession>
<name>A0A8X8XIJ8_SALSN</name>
<comment type="caution">
    <text evidence="2">The sequence shown here is derived from an EMBL/GenBank/DDBJ whole genome shotgun (WGS) entry which is preliminary data.</text>
</comment>
<evidence type="ECO:0000256" key="1">
    <source>
        <dbReference type="SAM" id="MobiDB-lite"/>
    </source>
</evidence>
<dbReference type="PANTHER" id="PTHR36368:SF1">
    <property type="entry name" value="ATP-DEPENDENT CASEINOLYTIC PROTEASE_CROTONASE FAMILY PROTEIN"/>
    <property type="match status" value="1"/>
</dbReference>
<feature type="compositionally biased region" description="Basic and acidic residues" evidence="1">
    <location>
        <begin position="541"/>
        <end position="552"/>
    </location>
</feature>
<reference evidence="2" key="2">
    <citation type="submission" date="2020-08" db="EMBL/GenBank/DDBJ databases">
        <title>Plant Genome Project.</title>
        <authorList>
            <person name="Zhang R.-G."/>
        </authorList>
    </citation>
    <scope>NUCLEOTIDE SEQUENCE</scope>
    <source>
        <strain evidence="2">Huo1</strain>
        <tissue evidence="2">Leaf</tissue>
    </source>
</reference>
<reference evidence="2" key="1">
    <citation type="submission" date="2018-01" db="EMBL/GenBank/DDBJ databases">
        <authorList>
            <person name="Mao J.F."/>
        </authorList>
    </citation>
    <scope>NUCLEOTIDE SEQUENCE</scope>
    <source>
        <strain evidence="2">Huo1</strain>
        <tissue evidence="2">Leaf</tissue>
    </source>
</reference>
<dbReference type="PANTHER" id="PTHR36368">
    <property type="entry name" value="ATP-DEPENDENT CASEINOLYTIC PROTEASE/CROTONASE FAMILY PROTEIN"/>
    <property type="match status" value="1"/>
</dbReference>
<keyword evidence="3" id="KW-1185">Reference proteome</keyword>
<sequence>MSKSSRLDLHITDSEALGLLDSASFPSEPPNIRNWFSSYVYESPELDSSSCFQDFDGAGDTCGKEEITGKFGDNHPTVSAKQVKPCDGIESNEFDDSGCCESSAVVSGSAESLSFPSEPPCIGNWFSSYVYESPPLDTALDFAISDCEEREYDKLDVVEKSASQNTKDSMASTDVKKSELCALKNTSDAVVKGLNVVKGTKLDYQSMCKEDDDDVMLQALPSIPSLSRSDKVSKPMLFGQKVGYSNYQSLEKIGSTNAHDDDYDEELHCKFSRRNPISFSMEKNKGSQEEITGKFGNNHPTAGSNGSDDSGCCKSAAMVSGSSESLSFPSEPPCIGNWFSSYVYESPPLDTALDFAISDCEEREYDKIDTVEKSASQNIKDSMASTDVKKPELCALNNTSDAVVKGPNLGKGTKLDYQSMCKEDDDDVMLQALASRSDKVSKPMLFGQKAGYSNHQCLEKIGSINAHDNDYDVELHHKFSSRNPISFSTEKNIGSQDERSVHRPIKGTVHVNDGHGNKDIDKTVSPRTIDRIVPGDSRGSQADRRSTGKENKVTELQERGFISVRKRNCQENAENVARLRVKVEPSINVEKDDSIVRKVLSEISNFHSGNAVATTGKWCCPKKNKPDLSPPLKQLRLNQWFRRV</sequence>